<feature type="region of interest" description="Disordered" evidence="1">
    <location>
        <begin position="135"/>
        <end position="169"/>
    </location>
</feature>
<name>A0ABU6Z5W4_9FABA</name>
<gene>
    <name evidence="2" type="ORF">PIB30_010130</name>
</gene>
<proteinExistence type="predicted"/>
<organism evidence="2 3">
    <name type="scientific">Stylosanthes scabra</name>
    <dbReference type="NCBI Taxonomy" id="79078"/>
    <lineage>
        <taxon>Eukaryota</taxon>
        <taxon>Viridiplantae</taxon>
        <taxon>Streptophyta</taxon>
        <taxon>Embryophyta</taxon>
        <taxon>Tracheophyta</taxon>
        <taxon>Spermatophyta</taxon>
        <taxon>Magnoliopsida</taxon>
        <taxon>eudicotyledons</taxon>
        <taxon>Gunneridae</taxon>
        <taxon>Pentapetalae</taxon>
        <taxon>rosids</taxon>
        <taxon>fabids</taxon>
        <taxon>Fabales</taxon>
        <taxon>Fabaceae</taxon>
        <taxon>Papilionoideae</taxon>
        <taxon>50 kb inversion clade</taxon>
        <taxon>dalbergioids sensu lato</taxon>
        <taxon>Dalbergieae</taxon>
        <taxon>Pterocarpus clade</taxon>
        <taxon>Stylosanthes</taxon>
    </lineage>
</organism>
<evidence type="ECO:0000313" key="2">
    <source>
        <dbReference type="EMBL" id="MED6216688.1"/>
    </source>
</evidence>
<evidence type="ECO:0000256" key="1">
    <source>
        <dbReference type="SAM" id="MobiDB-lite"/>
    </source>
</evidence>
<keyword evidence="3" id="KW-1185">Reference proteome</keyword>
<dbReference type="Proteomes" id="UP001341840">
    <property type="component" value="Unassembled WGS sequence"/>
</dbReference>
<dbReference type="EMBL" id="JASCZI010271884">
    <property type="protein sequence ID" value="MED6216688.1"/>
    <property type="molecule type" value="Genomic_DNA"/>
</dbReference>
<feature type="compositionally biased region" description="Acidic residues" evidence="1">
    <location>
        <begin position="142"/>
        <end position="168"/>
    </location>
</feature>
<sequence length="389" mass="43153">MGDRILVSIHYDGQIIKDPEENDIFSFDQPTFACWPHEEMGLEQLKAFILHSIGERRRRVQKLYAILIDEGNGSEAGSQSGGGVSRNIRRLMVYLNRLPEGSSEGSILDSNTPMAEILDSHDESVVGDLATHDYQLNHDSDNDQEDNEPEVVAQGEEDDEEEEDEVEEQGVNYFQWTQPAYAQPEITRQYDHPSHFRSLNLDTMNLGSYGFQGGPDDDPAPIRNIGWWLIRRLCNHLGNPMCVIIRSKVDIRGGRTWLLISPIHMYLQHRGLAVTRASQRIWSGLRRYSQPKAQVVICGHLRIKVNSIIIHMCGWHMICRLGSTTISTTRPCPAPRPRPPPAARLRRPALWGCSAGNASSAGCTISGASGNQPGKNGGITPAAGTAGSL</sequence>
<protein>
    <submittedName>
        <fullName evidence="2">Uncharacterized protein</fullName>
    </submittedName>
</protein>
<feature type="region of interest" description="Disordered" evidence="1">
    <location>
        <begin position="369"/>
        <end position="389"/>
    </location>
</feature>
<reference evidence="2 3" key="1">
    <citation type="journal article" date="2023" name="Plants (Basel)">
        <title>Bridging the Gap: Combining Genomics and Transcriptomics Approaches to Understand Stylosanthes scabra, an Orphan Legume from the Brazilian Caatinga.</title>
        <authorList>
            <person name="Ferreira-Neto J.R.C."/>
            <person name="da Silva M.D."/>
            <person name="Binneck E."/>
            <person name="de Melo N.F."/>
            <person name="da Silva R.H."/>
            <person name="de Melo A.L.T.M."/>
            <person name="Pandolfi V."/>
            <person name="Bustamante F.O."/>
            <person name="Brasileiro-Vidal A.C."/>
            <person name="Benko-Iseppon A.M."/>
        </authorList>
    </citation>
    <scope>NUCLEOTIDE SEQUENCE [LARGE SCALE GENOMIC DNA]</scope>
    <source>
        <tissue evidence="2">Leaves</tissue>
    </source>
</reference>
<evidence type="ECO:0000313" key="3">
    <source>
        <dbReference type="Proteomes" id="UP001341840"/>
    </source>
</evidence>
<accession>A0ABU6Z5W4</accession>
<comment type="caution">
    <text evidence="2">The sequence shown here is derived from an EMBL/GenBank/DDBJ whole genome shotgun (WGS) entry which is preliminary data.</text>
</comment>